<proteinExistence type="predicted"/>
<protein>
    <submittedName>
        <fullName evidence="1">Uncharacterized protein</fullName>
    </submittedName>
</protein>
<comment type="caution">
    <text evidence="1">The sequence shown here is derived from an EMBL/GenBank/DDBJ whole genome shotgun (WGS) entry which is preliminary data.</text>
</comment>
<evidence type="ECO:0000313" key="2">
    <source>
        <dbReference type="Proteomes" id="UP001638806"/>
    </source>
</evidence>
<sequence>MARRSTRSSQGQARFHPIACETCRRKKRKCDRELPTCGQCSNDTSQCRYADQGKRGLPLGFVSALEKRLAETENALYRVIQAKAIGSMNGRTSLSTLWRTY</sequence>
<name>A0ACC4DCB7_PURLI</name>
<accession>A0ACC4DCB7</accession>
<dbReference type="Proteomes" id="UP001638806">
    <property type="component" value="Unassembled WGS sequence"/>
</dbReference>
<evidence type="ECO:0000313" key="1">
    <source>
        <dbReference type="EMBL" id="KAL3953469.1"/>
    </source>
</evidence>
<keyword evidence="2" id="KW-1185">Reference proteome</keyword>
<gene>
    <name evidence="1" type="ORF">ACCO45_011425</name>
</gene>
<dbReference type="EMBL" id="JBGNUJ010000011">
    <property type="protein sequence ID" value="KAL3953469.1"/>
    <property type="molecule type" value="Genomic_DNA"/>
</dbReference>
<reference evidence="1" key="1">
    <citation type="submission" date="2024-12" db="EMBL/GenBank/DDBJ databases">
        <title>Comparative genomics and development of molecular markers within Purpureocillium lilacinum and among Purpureocillium species.</title>
        <authorList>
            <person name="Yeh Z.-Y."/>
            <person name="Ni N.-T."/>
            <person name="Lo P.-H."/>
            <person name="Mushyakhwo K."/>
            <person name="Lin C.-F."/>
            <person name="Nai Y.-S."/>
        </authorList>
    </citation>
    <scope>NUCLEOTIDE SEQUENCE</scope>
    <source>
        <strain evidence="1">NCHU-NPUST-175</strain>
    </source>
</reference>
<organism evidence="1 2">
    <name type="scientific">Purpureocillium lilacinum</name>
    <name type="common">Paecilomyces lilacinus</name>
    <dbReference type="NCBI Taxonomy" id="33203"/>
    <lineage>
        <taxon>Eukaryota</taxon>
        <taxon>Fungi</taxon>
        <taxon>Dikarya</taxon>
        <taxon>Ascomycota</taxon>
        <taxon>Pezizomycotina</taxon>
        <taxon>Sordariomycetes</taxon>
        <taxon>Hypocreomycetidae</taxon>
        <taxon>Hypocreales</taxon>
        <taxon>Ophiocordycipitaceae</taxon>
        <taxon>Purpureocillium</taxon>
    </lineage>
</organism>